<organism evidence="1 2">
    <name type="scientific">Curtobacterium aetherium</name>
    <dbReference type="NCBI Taxonomy" id="2841594"/>
    <lineage>
        <taxon>Bacteria</taxon>
        <taxon>Bacillati</taxon>
        <taxon>Actinomycetota</taxon>
        <taxon>Actinomycetes</taxon>
        <taxon>Micrococcales</taxon>
        <taxon>Microbacteriaceae</taxon>
        <taxon>Curtobacterium</taxon>
    </lineage>
</organism>
<sequence length="157" mass="16176">MSTPHRAAALALALGIVLLAGLTGCSGGGDPGAAATEAPPEMSQAERKATLPDLEQEANSVAEGMVEVMAKGDLSTTGAEYVAAHPLGEHHHLGKWEIRERDVTGLVSGTVCIEYRQSDDADPVAMATTLAQYSPADGSVREHRETTPVGTGLNVGC</sequence>
<dbReference type="Proteomes" id="UP000681794">
    <property type="component" value="Chromosome"/>
</dbReference>
<proteinExistence type="predicted"/>
<accession>A0ACD1E2N8</accession>
<evidence type="ECO:0000313" key="1">
    <source>
        <dbReference type="EMBL" id="QWS33175.1"/>
    </source>
</evidence>
<name>A0ACD1E2N8_9MICO</name>
<dbReference type="EMBL" id="CP076544">
    <property type="protein sequence ID" value="QWS33175.1"/>
    <property type="molecule type" value="Genomic_DNA"/>
</dbReference>
<keyword evidence="2" id="KW-1185">Reference proteome</keyword>
<protein>
    <submittedName>
        <fullName evidence="1">Uncharacterized protein</fullName>
    </submittedName>
</protein>
<gene>
    <name evidence="1" type="ORF">KM842_13125</name>
</gene>
<reference evidence="1" key="1">
    <citation type="submission" date="2021-06" db="EMBL/GenBank/DDBJ databases">
        <authorList>
            <person name="Ellington A.J."/>
            <person name="Bryan N.C."/>
            <person name="Christner B.C."/>
            <person name="Reisch C.R."/>
        </authorList>
    </citation>
    <scope>NUCLEOTIDE SEQUENCE</scope>
    <source>
        <strain evidence="1">L6-1</strain>
    </source>
</reference>
<evidence type="ECO:0000313" key="2">
    <source>
        <dbReference type="Proteomes" id="UP000681794"/>
    </source>
</evidence>